<name>A0ABV9RZC4_9PSEU</name>
<accession>A0ABV9RZC4</accession>
<keyword evidence="2" id="KW-1185">Reference proteome</keyword>
<organism evidence="1 2">
    <name type="scientific">Actinophytocola glycyrrhizae</name>
    <dbReference type="NCBI Taxonomy" id="2044873"/>
    <lineage>
        <taxon>Bacteria</taxon>
        <taxon>Bacillati</taxon>
        <taxon>Actinomycetota</taxon>
        <taxon>Actinomycetes</taxon>
        <taxon>Pseudonocardiales</taxon>
        <taxon>Pseudonocardiaceae</taxon>
    </lineage>
</organism>
<gene>
    <name evidence="1" type="ORF">ACFPCV_04445</name>
</gene>
<evidence type="ECO:0000313" key="1">
    <source>
        <dbReference type="EMBL" id="MFC4852744.1"/>
    </source>
</evidence>
<dbReference type="EMBL" id="JBHSIS010000002">
    <property type="protein sequence ID" value="MFC4852744.1"/>
    <property type="molecule type" value="Genomic_DNA"/>
</dbReference>
<dbReference type="InterPro" id="IPR007822">
    <property type="entry name" value="LANC-like"/>
</dbReference>
<sequence length="383" mass="38993">MRVSAGPTSDLVGAAEHVLASWTASAVASTTGPDLGPIVLATLVPDGEVPDEASRAWLRAGTRCRGGLGLFGGASGMLAGLRLVAGRRPCAERAAERAAAAIAATPCRWRAAAVGFDDYDVVGGPAGVVLAQLTGTQPVRREWLMPAVTHLVDLATSATGFRIGALAGHPLAGWAQGGVVTGLAHGVAGPLAALSVVVPRLPGDHRVTDAVHSLATWLAAQRFVDALDVASWPERVPAPEHGGEVRRQGWCYGTPGVGWALWAAGHALVRSGNPDGNLLCAAATEAMGTLCAAYDPDRHLDHDPLSVCHGAAGVLLVADAFARHAGLPAAAALREDLTGHLTGRLDEVTRLDAGLLTGATGVLAALLTAAGGDRGWLSCLAMY</sequence>
<dbReference type="PRINTS" id="PR01955">
    <property type="entry name" value="LANCFRANKIA"/>
</dbReference>
<protein>
    <submittedName>
        <fullName evidence="1">Lanthionine synthetase LanC family protein</fullName>
    </submittedName>
</protein>
<dbReference type="Proteomes" id="UP001595859">
    <property type="component" value="Unassembled WGS sequence"/>
</dbReference>
<comment type="caution">
    <text evidence="1">The sequence shown here is derived from an EMBL/GenBank/DDBJ whole genome shotgun (WGS) entry which is preliminary data.</text>
</comment>
<dbReference type="PRINTS" id="PR01950">
    <property type="entry name" value="LANCSUPER"/>
</dbReference>
<reference evidence="2" key="1">
    <citation type="journal article" date="2019" name="Int. J. Syst. Evol. Microbiol.">
        <title>The Global Catalogue of Microorganisms (GCM) 10K type strain sequencing project: providing services to taxonomists for standard genome sequencing and annotation.</title>
        <authorList>
            <consortium name="The Broad Institute Genomics Platform"/>
            <consortium name="The Broad Institute Genome Sequencing Center for Infectious Disease"/>
            <person name="Wu L."/>
            <person name="Ma J."/>
        </authorList>
    </citation>
    <scope>NUCLEOTIDE SEQUENCE [LARGE SCALE GENOMIC DNA]</scope>
    <source>
        <strain evidence="2">ZS-22-S1</strain>
    </source>
</reference>
<dbReference type="SUPFAM" id="SSF158745">
    <property type="entry name" value="LanC-like"/>
    <property type="match status" value="1"/>
</dbReference>
<dbReference type="RefSeq" id="WP_378054699.1">
    <property type="nucleotide sequence ID" value="NZ_JBHSIS010000002.1"/>
</dbReference>
<proteinExistence type="predicted"/>
<dbReference type="Gene3D" id="1.50.10.20">
    <property type="match status" value="1"/>
</dbReference>
<evidence type="ECO:0000313" key="2">
    <source>
        <dbReference type="Proteomes" id="UP001595859"/>
    </source>
</evidence>
<dbReference type="SMART" id="SM01260">
    <property type="entry name" value="LANC_like"/>
    <property type="match status" value="1"/>
</dbReference>
<dbReference type="Pfam" id="PF05147">
    <property type="entry name" value="LANC_like"/>
    <property type="match status" value="1"/>
</dbReference>